<dbReference type="GO" id="GO:0020037">
    <property type="term" value="F:heme binding"/>
    <property type="evidence" value="ECO:0007669"/>
    <property type="project" value="UniProtKB-UniRule"/>
</dbReference>
<keyword evidence="5" id="KW-0479">Metal-binding</keyword>
<protein>
    <recommendedName>
        <fullName evidence="8">Peroxidase</fullName>
        <ecNumber evidence="8">1.11.1.-</ecNumber>
    </recommendedName>
</protein>
<keyword evidence="3 8" id="KW-0575">Peroxidase</keyword>
<dbReference type="InterPro" id="IPR002016">
    <property type="entry name" value="Haem_peroxidase"/>
</dbReference>
<proteinExistence type="inferred from homology"/>
<accession>A0AAW0D352</accession>
<dbReference type="GO" id="GO:0004601">
    <property type="term" value="F:peroxidase activity"/>
    <property type="evidence" value="ECO:0007669"/>
    <property type="project" value="UniProtKB-KW"/>
</dbReference>
<evidence type="ECO:0000256" key="1">
    <source>
        <dbReference type="ARBA" id="ARBA00003917"/>
    </source>
</evidence>
<keyword evidence="7" id="KW-0408">Iron</keyword>
<dbReference type="Gene3D" id="1.10.520.10">
    <property type="match status" value="1"/>
</dbReference>
<feature type="domain" description="Plant heme peroxidase family profile" evidence="9">
    <location>
        <begin position="84"/>
        <end position="331"/>
    </location>
</feature>
<dbReference type="PROSITE" id="PS50873">
    <property type="entry name" value="PEROXIDASE_4"/>
    <property type="match status" value="1"/>
</dbReference>
<evidence type="ECO:0000313" key="11">
    <source>
        <dbReference type="Proteomes" id="UP001383192"/>
    </source>
</evidence>
<reference evidence="10 11" key="1">
    <citation type="submission" date="2024-01" db="EMBL/GenBank/DDBJ databases">
        <title>A draft genome for a cacao thread blight-causing isolate of Paramarasmius palmivorus.</title>
        <authorList>
            <person name="Baruah I.K."/>
            <person name="Bukari Y."/>
            <person name="Amoako-Attah I."/>
            <person name="Meinhardt L.W."/>
            <person name="Bailey B.A."/>
            <person name="Cohen S.P."/>
        </authorList>
    </citation>
    <scope>NUCLEOTIDE SEQUENCE [LARGE SCALE GENOMIC DNA]</scope>
    <source>
        <strain evidence="10 11">GH-12</strain>
    </source>
</reference>
<evidence type="ECO:0000259" key="9">
    <source>
        <dbReference type="PROSITE" id="PS50873"/>
    </source>
</evidence>
<comment type="similarity">
    <text evidence="2">Belongs to the peroxidase family. Cytochrome c peroxidase subfamily.</text>
</comment>
<dbReference type="AlphaFoldDB" id="A0AAW0D352"/>
<evidence type="ECO:0000256" key="5">
    <source>
        <dbReference type="ARBA" id="ARBA00022723"/>
    </source>
</evidence>
<dbReference type="GO" id="GO:0034599">
    <property type="term" value="P:cellular response to oxidative stress"/>
    <property type="evidence" value="ECO:0007669"/>
    <property type="project" value="InterPro"/>
</dbReference>
<evidence type="ECO:0000256" key="6">
    <source>
        <dbReference type="ARBA" id="ARBA00023002"/>
    </source>
</evidence>
<gene>
    <name evidence="10" type="ORF">VNI00_006971</name>
</gene>
<name>A0AAW0D352_9AGAR</name>
<evidence type="ECO:0000256" key="3">
    <source>
        <dbReference type="ARBA" id="ARBA00022559"/>
    </source>
</evidence>
<evidence type="ECO:0000256" key="8">
    <source>
        <dbReference type="RuleBase" id="RU363051"/>
    </source>
</evidence>
<dbReference type="InterPro" id="IPR002207">
    <property type="entry name" value="Peroxidase_I"/>
</dbReference>
<dbReference type="PRINTS" id="PR00458">
    <property type="entry name" value="PEROXIDASE"/>
</dbReference>
<keyword evidence="4" id="KW-0349">Heme</keyword>
<dbReference type="Pfam" id="PF00141">
    <property type="entry name" value="peroxidase"/>
    <property type="match status" value="1"/>
</dbReference>
<sequence>MGALHLASATGTMDLHWPYPQQLTHQEELLYENGVTSLTINCPVRDSTTVPAQWVRLAYHDMSTHNIEDGTGGLDGSIRFELDRGENIGSGMEATLRDVTGFQAPFTSLADLIAMMAVTAYPSCGGPFIPYRAGRVDATTAGVPGVPEPQQDIESHIESFRLQGFSQPEMIGLVACGHALGGVSKQDFPTMGLENDFELFHGGLQFDHAVVTGWLDGSTPNPLVTTPNETMRADLRIFGSDGNATMQSLAAGEAFNKTCSSLIERMVETVPRGVTLTDVILPIENKVGNARLFVSKDKDSLVFTTDLRLLNPTNNPSRTVTLLWADRQGSFCPSSGCSAEAVSSKVLPGDDLLGFVVYGGSAIRYNFEALVDPESSISKFWFEIDEHDGSEKIVLNNGGDGYAIDQDTILFDPIRSSIGPFFPNMEKHITVAIKGGASRVYSRLFKIPRGLSTPPPMIPEYTTQDLPLDTEMPPRVGYTFYTASISFFESWFEFHAEIDGEDVSQGWISEKEIRTFL</sequence>
<dbReference type="PANTHER" id="PTHR31356:SF53">
    <property type="entry name" value="HEME PEROXIDASE"/>
    <property type="match status" value="1"/>
</dbReference>
<evidence type="ECO:0000256" key="7">
    <source>
        <dbReference type="ARBA" id="ARBA00023004"/>
    </source>
</evidence>
<comment type="function">
    <text evidence="1">Destroys radicals which are normally produced within the cells and which are toxic to biological systems.</text>
</comment>
<organism evidence="10 11">
    <name type="scientific">Paramarasmius palmivorus</name>
    <dbReference type="NCBI Taxonomy" id="297713"/>
    <lineage>
        <taxon>Eukaryota</taxon>
        <taxon>Fungi</taxon>
        <taxon>Dikarya</taxon>
        <taxon>Basidiomycota</taxon>
        <taxon>Agaricomycotina</taxon>
        <taxon>Agaricomycetes</taxon>
        <taxon>Agaricomycetidae</taxon>
        <taxon>Agaricales</taxon>
        <taxon>Marasmiineae</taxon>
        <taxon>Marasmiaceae</taxon>
        <taxon>Paramarasmius</taxon>
    </lineage>
</organism>
<dbReference type="GO" id="GO:0000302">
    <property type="term" value="P:response to reactive oxygen species"/>
    <property type="evidence" value="ECO:0007669"/>
    <property type="project" value="TreeGrafter"/>
</dbReference>
<dbReference type="Proteomes" id="UP001383192">
    <property type="component" value="Unassembled WGS sequence"/>
</dbReference>
<dbReference type="GO" id="GO:0046872">
    <property type="term" value="F:metal ion binding"/>
    <property type="evidence" value="ECO:0007669"/>
    <property type="project" value="UniProtKB-UniRule"/>
</dbReference>
<dbReference type="SUPFAM" id="SSF48113">
    <property type="entry name" value="Heme-dependent peroxidases"/>
    <property type="match status" value="1"/>
</dbReference>
<dbReference type="PANTHER" id="PTHR31356">
    <property type="entry name" value="THYLAKOID LUMENAL 29 KDA PROTEIN, CHLOROPLASTIC-RELATED"/>
    <property type="match status" value="1"/>
</dbReference>
<dbReference type="EC" id="1.11.1.-" evidence="8"/>
<evidence type="ECO:0000256" key="2">
    <source>
        <dbReference type="ARBA" id="ARBA00005997"/>
    </source>
</evidence>
<evidence type="ECO:0000313" key="10">
    <source>
        <dbReference type="EMBL" id="KAK7045976.1"/>
    </source>
</evidence>
<dbReference type="InterPro" id="IPR044831">
    <property type="entry name" value="Ccp1-like"/>
</dbReference>
<dbReference type="InterPro" id="IPR010255">
    <property type="entry name" value="Haem_peroxidase_sf"/>
</dbReference>
<comment type="caution">
    <text evidence="10">The sequence shown here is derived from an EMBL/GenBank/DDBJ whole genome shotgun (WGS) entry which is preliminary data.</text>
</comment>
<keyword evidence="6 8" id="KW-0560">Oxidoreductase</keyword>
<dbReference type="EMBL" id="JAYKXP010000022">
    <property type="protein sequence ID" value="KAK7045976.1"/>
    <property type="molecule type" value="Genomic_DNA"/>
</dbReference>
<dbReference type="GO" id="GO:0042744">
    <property type="term" value="P:hydrogen peroxide catabolic process"/>
    <property type="evidence" value="ECO:0007669"/>
    <property type="project" value="TreeGrafter"/>
</dbReference>
<keyword evidence="11" id="KW-1185">Reference proteome</keyword>
<evidence type="ECO:0000256" key="4">
    <source>
        <dbReference type="ARBA" id="ARBA00022617"/>
    </source>
</evidence>
<dbReference type="PRINTS" id="PR00459">
    <property type="entry name" value="ASPEROXIDASE"/>
</dbReference>